<organism evidence="6 7">
    <name type="scientific">Piscinibacter terrae</name>
    <dbReference type="NCBI Taxonomy" id="2496871"/>
    <lineage>
        <taxon>Bacteria</taxon>
        <taxon>Pseudomonadati</taxon>
        <taxon>Pseudomonadota</taxon>
        <taxon>Betaproteobacteria</taxon>
        <taxon>Burkholderiales</taxon>
        <taxon>Sphaerotilaceae</taxon>
        <taxon>Piscinibacter</taxon>
    </lineage>
</organism>
<accession>A0A3N7HH86</accession>
<gene>
    <name evidence="6" type="ORF">DZC73_28245</name>
</gene>
<dbReference type="SMART" id="SM00062">
    <property type="entry name" value="PBPb"/>
    <property type="match status" value="1"/>
</dbReference>
<dbReference type="GO" id="GO:0005576">
    <property type="term" value="C:extracellular region"/>
    <property type="evidence" value="ECO:0007669"/>
    <property type="project" value="TreeGrafter"/>
</dbReference>
<feature type="signal peptide" evidence="4">
    <location>
        <begin position="1"/>
        <end position="23"/>
    </location>
</feature>
<feature type="domain" description="Solute-binding protein family 3/N-terminal" evidence="5">
    <location>
        <begin position="34"/>
        <end position="265"/>
    </location>
</feature>
<comment type="caution">
    <text evidence="6">The sequence shown here is derived from an EMBL/GenBank/DDBJ whole genome shotgun (WGS) entry which is preliminary data.</text>
</comment>
<keyword evidence="3 4" id="KW-0732">Signal</keyword>
<evidence type="ECO:0000256" key="1">
    <source>
        <dbReference type="ARBA" id="ARBA00010333"/>
    </source>
</evidence>
<comment type="similarity">
    <text evidence="1">Belongs to the bacterial solute-binding protein 3 family.</text>
</comment>
<evidence type="ECO:0000259" key="5">
    <source>
        <dbReference type="SMART" id="SM00062"/>
    </source>
</evidence>
<proteinExistence type="inferred from homology"/>
<reference evidence="6 7" key="1">
    <citation type="submission" date="2018-08" db="EMBL/GenBank/DDBJ databases">
        <authorList>
            <person name="Khan S.A."/>
            <person name="Jeon C.O."/>
            <person name="Chun B.H."/>
            <person name="Jeong S.E."/>
        </authorList>
    </citation>
    <scope>NUCLEOTIDE SEQUENCE [LARGE SCALE GENOMIC DNA]</scope>
    <source>
        <strain evidence="6 7">S-16</strain>
    </source>
</reference>
<evidence type="ECO:0000256" key="4">
    <source>
        <dbReference type="SAM" id="SignalP"/>
    </source>
</evidence>
<dbReference type="InterPro" id="IPR001638">
    <property type="entry name" value="Solute-binding_3/MltF_N"/>
</dbReference>
<sequence length="294" mass="32380">MPGFLFRHAALAFALAAASSASADTLERIRQRGVIVIAHREASIPLSYLSQGQAVGYSVDVCLKLSEAIAKQLALKAWRIEYKPVTSSTRFEVLERGEADMECGSTTNTAARRERVAFTIPHFIAASRLMVLSSRSWERIEDLEGRTVASTSGTTNIQSLAREADLKGVKLKIVPSRDHAEGVAWVQSGQVDGFAMDDVLLYGLRASATDPSALKVIGKPMTIEPYAIAFARGDAALKKLIDTEMRRLIASGELQQMYRRWFTQPIPPKGINLDMRMPHLLSDSLKYPTDFVPN</sequence>
<evidence type="ECO:0000256" key="2">
    <source>
        <dbReference type="ARBA" id="ARBA00022448"/>
    </source>
</evidence>
<protein>
    <submittedName>
        <fullName evidence="6">Amino acid ABC transporter substrate-binding protein</fullName>
    </submittedName>
</protein>
<dbReference type="GO" id="GO:0030288">
    <property type="term" value="C:outer membrane-bounded periplasmic space"/>
    <property type="evidence" value="ECO:0007669"/>
    <property type="project" value="TreeGrafter"/>
</dbReference>
<dbReference type="Proteomes" id="UP000267464">
    <property type="component" value="Unassembled WGS sequence"/>
</dbReference>
<dbReference type="CDD" id="cd13688">
    <property type="entry name" value="PBP2_GltI_DEBP"/>
    <property type="match status" value="1"/>
</dbReference>
<dbReference type="Gene3D" id="3.40.190.10">
    <property type="entry name" value="Periplasmic binding protein-like II"/>
    <property type="match status" value="2"/>
</dbReference>
<evidence type="ECO:0000256" key="3">
    <source>
        <dbReference type="ARBA" id="ARBA00022729"/>
    </source>
</evidence>
<dbReference type="PANTHER" id="PTHR30085">
    <property type="entry name" value="AMINO ACID ABC TRANSPORTER PERMEASE"/>
    <property type="match status" value="1"/>
</dbReference>
<dbReference type="Pfam" id="PF00497">
    <property type="entry name" value="SBP_bac_3"/>
    <property type="match status" value="1"/>
</dbReference>
<dbReference type="InterPro" id="IPR051455">
    <property type="entry name" value="Bact_solute-bind_prot3"/>
</dbReference>
<name>A0A3N7HH86_9BURK</name>
<dbReference type="AlphaFoldDB" id="A0A3N7HH86"/>
<keyword evidence="2" id="KW-0813">Transport</keyword>
<dbReference type="SUPFAM" id="SSF53850">
    <property type="entry name" value="Periplasmic binding protein-like II"/>
    <property type="match status" value="1"/>
</dbReference>
<dbReference type="RefSeq" id="WP_124543750.1">
    <property type="nucleotide sequence ID" value="NZ_QUSW01000011.1"/>
</dbReference>
<dbReference type="PANTHER" id="PTHR30085:SF2">
    <property type="entry name" value="GLUTAMATE_ASPARTATE IMPORT SOLUTE-BINDING PROTEIN"/>
    <property type="match status" value="1"/>
</dbReference>
<dbReference type="GO" id="GO:0006865">
    <property type="term" value="P:amino acid transport"/>
    <property type="evidence" value="ECO:0007669"/>
    <property type="project" value="TreeGrafter"/>
</dbReference>
<feature type="chain" id="PRO_5018328026" evidence="4">
    <location>
        <begin position="24"/>
        <end position="294"/>
    </location>
</feature>
<dbReference type="OrthoDB" id="7240770at2"/>
<evidence type="ECO:0000313" key="7">
    <source>
        <dbReference type="Proteomes" id="UP000267464"/>
    </source>
</evidence>
<evidence type="ECO:0000313" key="6">
    <source>
        <dbReference type="EMBL" id="RQP21380.1"/>
    </source>
</evidence>
<keyword evidence="7" id="KW-1185">Reference proteome</keyword>
<reference evidence="6 7" key="2">
    <citation type="submission" date="2018-12" db="EMBL/GenBank/DDBJ databases">
        <title>Rhizobacter gummiphilus sp. nov., a rubber-degrading bacterium isolated from the soil of a botanical garden in Japan.</title>
        <authorList>
            <person name="Shunsuke S.S."/>
        </authorList>
    </citation>
    <scope>NUCLEOTIDE SEQUENCE [LARGE SCALE GENOMIC DNA]</scope>
    <source>
        <strain evidence="6 7">S-16</strain>
    </source>
</reference>
<dbReference type="EMBL" id="QUSW01000011">
    <property type="protein sequence ID" value="RQP21380.1"/>
    <property type="molecule type" value="Genomic_DNA"/>
</dbReference>